<feature type="transmembrane region" description="Helical" evidence="1">
    <location>
        <begin position="148"/>
        <end position="169"/>
    </location>
</feature>
<feature type="transmembrane region" description="Helical" evidence="1">
    <location>
        <begin position="76"/>
        <end position="100"/>
    </location>
</feature>
<gene>
    <name evidence="2" type="ORF">A2806_03495</name>
</gene>
<keyword evidence="1" id="KW-0472">Membrane</keyword>
<evidence type="ECO:0000313" key="3">
    <source>
        <dbReference type="Proteomes" id="UP000177629"/>
    </source>
</evidence>
<feature type="transmembrane region" description="Helical" evidence="1">
    <location>
        <begin position="20"/>
        <end position="38"/>
    </location>
</feature>
<dbReference type="EMBL" id="MHSS01000015">
    <property type="protein sequence ID" value="OHA47655.1"/>
    <property type="molecule type" value="Genomic_DNA"/>
</dbReference>
<keyword evidence="1" id="KW-0812">Transmembrane</keyword>
<dbReference type="Proteomes" id="UP000177629">
    <property type="component" value="Unassembled WGS sequence"/>
</dbReference>
<feature type="transmembrane region" description="Helical" evidence="1">
    <location>
        <begin position="50"/>
        <end position="70"/>
    </location>
</feature>
<dbReference type="AlphaFoldDB" id="A0A1G2PH24"/>
<sequence>MRGPTVFIIPALKLVFGSKLLALAVLGIAAVFFMLAVYLPNLRLIAQVVFSNRIAVGTKIGFLVSLLGSIQTNFSLFSAAITVLVALLFGMNVAMFLYYLKQRRTVFVGGGTATGIGGLIAGILGVGCAACSSVLLTSLLATLGASGLLALLPFGGGEFGIAGIFLLLISISSIAKKIQDPLICEPPHQDK</sequence>
<organism evidence="2 3">
    <name type="scientific">Candidatus Terrybacteria bacterium RIFCSPHIGHO2_01_FULL_48_17</name>
    <dbReference type="NCBI Taxonomy" id="1802362"/>
    <lineage>
        <taxon>Bacteria</taxon>
        <taxon>Candidatus Terryibacteriota</taxon>
    </lineage>
</organism>
<name>A0A1G2PH24_9BACT</name>
<feature type="transmembrane region" description="Helical" evidence="1">
    <location>
        <begin position="112"/>
        <end position="136"/>
    </location>
</feature>
<protein>
    <submittedName>
        <fullName evidence="2">Uncharacterized protein</fullName>
    </submittedName>
</protein>
<proteinExistence type="predicted"/>
<keyword evidence="1" id="KW-1133">Transmembrane helix</keyword>
<dbReference type="STRING" id="1802362.A2806_03495"/>
<evidence type="ECO:0000313" key="2">
    <source>
        <dbReference type="EMBL" id="OHA47655.1"/>
    </source>
</evidence>
<accession>A0A1G2PH24</accession>
<comment type="caution">
    <text evidence="2">The sequence shown here is derived from an EMBL/GenBank/DDBJ whole genome shotgun (WGS) entry which is preliminary data.</text>
</comment>
<reference evidence="2 3" key="1">
    <citation type="journal article" date="2016" name="Nat. Commun.">
        <title>Thousands of microbial genomes shed light on interconnected biogeochemical processes in an aquifer system.</title>
        <authorList>
            <person name="Anantharaman K."/>
            <person name="Brown C.T."/>
            <person name="Hug L.A."/>
            <person name="Sharon I."/>
            <person name="Castelle C.J."/>
            <person name="Probst A.J."/>
            <person name="Thomas B.C."/>
            <person name="Singh A."/>
            <person name="Wilkins M.J."/>
            <person name="Karaoz U."/>
            <person name="Brodie E.L."/>
            <person name="Williams K.H."/>
            <person name="Hubbard S.S."/>
            <person name="Banfield J.F."/>
        </authorList>
    </citation>
    <scope>NUCLEOTIDE SEQUENCE [LARGE SCALE GENOMIC DNA]</scope>
</reference>
<evidence type="ECO:0000256" key="1">
    <source>
        <dbReference type="SAM" id="Phobius"/>
    </source>
</evidence>